<dbReference type="Pfam" id="PF04928">
    <property type="entry name" value="PAP_central"/>
    <property type="match status" value="1"/>
</dbReference>
<dbReference type="InterPro" id="IPR012334">
    <property type="entry name" value="Pectin_lyas_fold"/>
</dbReference>
<evidence type="ECO:0000256" key="5">
    <source>
        <dbReference type="ARBA" id="ARBA00012388"/>
    </source>
</evidence>
<comment type="cofactor">
    <cofactor evidence="1">
        <name>Mn(2+)</name>
        <dbReference type="ChEBI" id="CHEBI:29035"/>
    </cofactor>
</comment>
<feature type="domain" description="Poly(A) polymerase nucleotidyltransferase" evidence="19">
    <location>
        <begin position="575"/>
        <end position="768"/>
    </location>
</feature>
<dbReference type="GO" id="GO:0003723">
    <property type="term" value="F:RNA binding"/>
    <property type="evidence" value="ECO:0007669"/>
    <property type="project" value="UniProtKB-KW"/>
</dbReference>
<dbReference type="PANTHER" id="PTHR10682:SF10">
    <property type="entry name" value="POLYNUCLEOTIDE ADENYLYLTRANSFERASE"/>
    <property type="match status" value="1"/>
</dbReference>
<dbReference type="InterPro" id="IPR011068">
    <property type="entry name" value="NuclTrfase_I-like_C"/>
</dbReference>
<dbReference type="FunFam" id="3.30.460.10:FF:000002">
    <property type="entry name" value="Poly(A) polymerase alpha, putative"/>
    <property type="match status" value="1"/>
</dbReference>
<dbReference type="FunFam" id="1.10.1410.10:FF:000001">
    <property type="entry name" value="Putative poly(A) polymerase gamma"/>
    <property type="match status" value="1"/>
</dbReference>
<evidence type="ECO:0000256" key="4">
    <source>
        <dbReference type="ARBA" id="ARBA00010912"/>
    </source>
</evidence>
<keyword evidence="11" id="KW-0460">Magnesium</keyword>
<keyword evidence="16" id="KW-0812">Transmembrane</keyword>
<dbReference type="InterPro" id="IPR048840">
    <property type="entry name" value="PolA_pol_NTPase"/>
</dbReference>
<dbReference type="Proteomes" id="UP000310158">
    <property type="component" value="Unassembled WGS sequence"/>
</dbReference>
<dbReference type="Gene3D" id="3.30.70.590">
    <property type="entry name" value="Poly(A) polymerase predicted RNA binding domain"/>
    <property type="match status" value="1"/>
</dbReference>
<evidence type="ECO:0000256" key="15">
    <source>
        <dbReference type="SAM" id="MobiDB-lite"/>
    </source>
</evidence>
<evidence type="ECO:0000313" key="20">
    <source>
        <dbReference type="EMBL" id="THH14309.1"/>
    </source>
</evidence>
<keyword evidence="7" id="KW-0808">Transferase</keyword>
<evidence type="ECO:0000256" key="10">
    <source>
        <dbReference type="ARBA" id="ARBA00022840"/>
    </source>
</evidence>
<evidence type="ECO:0000256" key="3">
    <source>
        <dbReference type="ARBA" id="ARBA00004123"/>
    </source>
</evidence>
<dbReference type="GO" id="GO:0031123">
    <property type="term" value="P:RNA 3'-end processing"/>
    <property type="evidence" value="ECO:0007669"/>
    <property type="project" value="InterPro"/>
</dbReference>
<dbReference type="SUPFAM" id="SSF81631">
    <property type="entry name" value="PAP/OAS1 substrate-binding domain"/>
    <property type="match status" value="1"/>
</dbReference>
<evidence type="ECO:0000256" key="9">
    <source>
        <dbReference type="ARBA" id="ARBA00022741"/>
    </source>
</evidence>
<dbReference type="Gene3D" id="1.10.1410.10">
    <property type="match status" value="1"/>
</dbReference>
<gene>
    <name evidence="20" type="ORF">EW146_g6014</name>
</gene>
<dbReference type="SUPFAM" id="SSF51126">
    <property type="entry name" value="Pectin lyase-like"/>
    <property type="match status" value="1"/>
</dbReference>
<dbReference type="CDD" id="cd05402">
    <property type="entry name" value="NT_PAP_TUTase"/>
    <property type="match status" value="1"/>
</dbReference>
<dbReference type="EMBL" id="SGPL01000287">
    <property type="protein sequence ID" value="THH14309.1"/>
    <property type="molecule type" value="Genomic_DNA"/>
</dbReference>
<proteinExistence type="inferred from homology"/>
<reference evidence="20 21" key="1">
    <citation type="submission" date="2019-02" db="EMBL/GenBank/DDBJ databases">
        <title>Genome sequencing of the rare red list fungi Bondarzewia mesenterica.</title>
        <authorList>
            <person name="Buettner E."/>
            <person name="Kellner H."/>
        </authorList>
    </citation>
    <scope>NUCLEOTIDE SEQUENCE [LARGE SCALE GENOMIC DNA]</scope>
    <source>
        <strain evidence="20 21">DSM 108281</strain>
    </source>
</reference>
<keyword evidence="9" id="KW-0547">Nucleotide-binding</keyword>
<keyword evidence="12" id="KW-0694">RNA-binding</keyword>
<evidence type="ECO:0000256" key="13">
    <source>
        <dbReference type="ARBA" id="ARBA00023211"/>
    </source>
</evidence>
<dbReference type="FunFam" id="3.30.70.590:FF:000003">
    <property type="entry name" value="Poly(A) polymerase"/>
    <property type="match status" value="1"/>
</dbReference>
<evidence type="ECO:0000256" key="12">
    <source>
        <dbReference type="ARBA" id="ARBA00022884"/>
    </source>
</evidence>
<evidence type="ECO:0000256" key="6">
    <source>
        <dbReference type="ARBA" id="ARBA00022664"/>
    </source>
</evidence>
<dbReference type="Gene3D" id="2.160.20.10">
    <property type="entry name" value="Single-stranded right-handed beta-helix, Pectin lyase-like"/>
    <property type="match status" value="1"/>
</dbReference>
<dbReference type="InterPro" id="IPR043519">
    <property type="entry name" value="NT_sf"/>
</dbReference>
<feature type="compositionally biased region" description="Pro residues" evidence="15">
    <location>
        <begin position="446"/>
        <end position="455"/>
    </location>
</feature>
<comment type="similarity">
    <text evidence="4">Belongs to the poly(A) polymerase family.</text>
</comment>
<dbReference type="AlphaFoldDB" id="A0A4S4LPW4"/>
<dbReference type="GO" id="GO:0005524">
    <property type="term" value="F:ATP binding"/>
    <property type="evidence" value="ECO:0007669"/>
    <property type="project" value="UniProtKB-KW"/>
</dbReference>
<organism evidence="20 21">
    <name type="scientific">Bondarzewia mesenterica</name>
    <dbReference type="NCBI Taxonomy" id="1095465"/>
    <lineage>
        <taxon>Eukaryota</taxon>
        <taxon>Fungi</taxon>
        <taxon>Dikarya</taxon>
        <taxon>Basidiomycota</taxon>
        <taxon>Agaricomycotina</taxon>
        <taxon>Agaricomycetes</taxon>
        <taxon>Russulales</taxon>
        <taxon>Bondarzewiaceae</taxon>
        <taxon>Bondarzewia</taxon>
    </lineage>
</organism>
<keyword evidence="8" id="KW-0479">Metal-binding</keyword>
<keyword evidence="16" id="KW-0472">Membrane</keyword>
<dbReference type="GO" id="GO:1990817">
    <property type="term" value="F:poly(A) RNA polymerase activity"/>
    <property type="evidence" value="ECO:0007669"/>
    <property type="project" value="UniProtKB-EC"/>
</dbReference>
<feature type="domain" description="Poly(A) polymerase central" evidence="18">
    <location>
        <begin position="774"/>
        <end position="938"/>
    </location>
</feature>
<keyword evidence="10" id="KW-0067">ATP-binding</keyword>
<evidence type="ECO:0000259" key="18">
    <source>
        <dbReference type="Pfam" id="PF04928"/>
    </source>
</evidence>
<dbReference type="SUPFAM" id="SSF81301">
    <property type="entry name" value="Nucleotidyltransferase"/>
    <property type="match status" value="1"/>
</dbReference>
<keyword evidence="13" id="KW-0464">Manganese</keyword>
<protein>
    <recommendedName>
        <fullName evidence="5">polynucleotide adenylyltransferase</fullName>
        <ecNumber evidence="5">2.7.7.19</ecNumber>
    </recommendedName>
</protein>
<comment type="subcellular location">
    <subcellularLocation>
        <location evidence="3">Nucleus</location>
    </subcellularLocation>
</comment>
<dbReference type="SUPFAM" id="SSF55003">
    <property type="entry name" value="PAP/Archaeal CCA-adding enzyme, C-terminal domain"/>
    <property type="match status" value="1"/>
</dbReference>
<dbReference type="Gene3D" id="3.30.460.10">
    <property type="entry name" value="Beta Polymerase, domain 2"/>
    <property type="match status" value="1"/>
</dbReference>
<feature type="region of interest" description="Disordered" evidence="15">
    <location>
        <begin position="435"/>
        <end position="463"/>
    </location>
</feature>
<feature type="transmembrane region" description="Helical" evidence="16">
    <location>
        <begin position="837"/>
        <end position="855"/>
    </location>
</feature>
<dbReference type="OrthoDB" id="412748at2759"/>
<evidence type="ECO:0000256" key="16">
    <source>
        <dbReference type="SAM" id="Phobius"/>
    </source>
</evidence>
<dbReference type="InterPro" id="IPR007012">
    <property type="entry name" value="PolA_pol_cen_dom"/>
</dbReference>
<dbReference type="GO" id="GO:0046872">
    <property type="term" value="F:metal ion binding"/>
    <property type="evidence" value="ECO:0007669"/>
    <property type="project" value="UniProtKB-KW"/>
</dbReference>
<keyword evidence="6" id="KW-0507">mRNA processing</keyword>
<evidence type="ECO:0000256" key="14">
    <source>
        <dbReference type="ARBA" id="ARBA00023242"/>
    </source>
</evidence>
<comment type="cofactor">
    <cofactor evidence="2">
        <name>Mg(2+)</name>
        <dbReference type="ChEBI" id="CHEBI:18420"/>
    </cofactor>
</comment>
<dbReference type="InterPro" id="IPR006626">
    <property type="entry name" value="PbH1"/>
</dbReference>
<keyword evidence="16" id="KW-1133">Transmembrane helix</keyword>
<dbReference type="SMART" id="SM00710">
    <property type="entry name" value="PbH1"/>
    <property type="match status" value="5"/>
</dbReference>
<dbReference type="InterPro" id="IPR011050">
    <property type="entry name" value="Pectin_lyase_fold/virulence"/>
</dbReference>
<evidence type="ECO:0000256" key="1">
    <source>
        <dbReference type="ARBA" id="ARBA00001936"/>
    </source>
</evidence>
<dbReference type="EC" id="2.7.7.19" evidence="5"/>
<evidence type="ECO:0000256" key="11">
    <source>
        <dbReference type="ARBA" id="ARBA00022842"/>
    </source>
</evidence>
<feature type="domain" description="Poly(A) polymerase RNA-binding" evidence="17">
    <location>
        <begin position="940"/>
        <end position="1109"/>
    </location>
</feature>
<sequence length="1213" mass="130745">MSHNRLLKGKGSLYDRHMDYSSPGHLRRDGGACISPNPASTLTDRLNIALNSSGEGSILSLCQNTQYLIQAPILFAAPNQEISTVGYPTGVERAVLIVNGPVSNGQGHTTAVDGTCANCNGVKLRNIQVARNCYREIMNVPLIFHSQINGTRGGASPTGGGANIEMGGANSGQLIEYVHSFDPRSWSCLHIAEGSLNCNNVTVQNNDIGPCGTDAFQEWADGISVSCRSAIVRNNMINNPTDGGIVLFGSPGTLVENNTIWVMNNTLLGGINMVDVLPWGGDYSGTVVQNNTIIGGLATDSDSSKQTKGANVDDVIIKIGIAIGPRTWFGNEFGANRSSSGTARNNFLTGAFGYGVAITSANNFTVENISLLGNTSFIGSRGPNCSSTDTTPSPAPFVVDPTNVTSSTLQSSFQTISDGNGLTCILPPNGGDFWPYGGNPDTSPSSPSPSSPSPSPNNTSGGGLSGGAKAGLAVGVILGVLALAALTFFIRKRSLKRQALRGITVNIHIQHVLQYFEALLNDYVINHACKASDLQASDVPFSPSTTHVVTNVVHFLLTPCISTVSTMEAGKGYLGVTPPISISESNDREKEVTITLMEELRRQNTFEGEEEARTREIVLGRVAALVKNFVRRVSLARGLSEAAANAAGGKIFTFGSYRLGVHGPGSDIDTLCVVPKHVSREDFFEVFEVMLRETEGVTEVSGVPDAYVPIIKTKIQSIPIDFLMARLALSSIPEDLSLQDDNLLRNLDDRCIRSLGGSRVVDEILRLVPNVAVFRDSLRCIKLWAQSKFLLYFLGIRVQLLIQLFKGRAIYSNVNGFLGGVAWAMLVARICQLYPNAIAGAIVSRFFIIMYQWSWPQPVLLKQIEEGPLQVRVWNPRLYPGDRSHRMPIITPAYPAMCATHNVSASTQMIMTEEFKKGADIVDKVIVGTAAWSELFAKHDFFHKYRYYLQIIASTGDPDLQIKWSGTVESRLRQLVMKLEFVESLILAHPFIKGFEQVSYCLSEGEVRSVAQGDISEAIAKRKKEDTEGKEGASAVYSTTFYIGLAIEAKQAGAVGPRKLDISWPTTEFTKMVKSWDKFDETKMGIFVRHIKSSALPDYVFDAGERQPKPAIKKRPKPAKAADKSNNVSPDLPVSKKPRSSYGASLSEQPSMTISHVIKAAGDGFSSSAALTPVAPTPMNTYTAPSMKNAADVKSPHLPFGENVAVATGAVGQ</sequence>
<name>A0A4S4LPW4_9AGAM</name>
<dbReference type="Pfam" id="PF20750">
    <property type="entry name" value="PAP_NTPase"/>
    <property type="match status" value="1"/>
</dbReference>
<keyword evidence="21" id="KW-1185">Reference proteome</keyword>
<dbReference type="Pfam" id="PF04926">
    <property type="entry name" value="PAP_RNA-bind"/>
    <property type="match status" value="1"/>
</dbReference>
<evidence type="ECO:0000259" key="17">
    <source>
        <dbReference type="Pfam" id="PF04926"/>
    </source>
</evidence>
<comment type="caution">
    <text evidence="20">The sequence shown here is derived from an EMBL/GenBank/DDBJ whole genome shotgun (WGS) entry which is preliminary data.</text>
</comment>
<dbReference type="GO" id="GO:0006397">
    <property type="term" value="P:mRNA processing"/>
    <property type="evidence" value="ECO:0007669"/>
    <property type="project" value="UniProtKB-KW"/>
</dbReference>
<feature type="region of interest" description="Disordered" evidence="15">
    <location>
        <begin position="1106"/>
        <end position="1148"/>
    </location>
</feature>
<evidence type="ECO:0000259" key="19">
    <source>
        <dbReference type="Pfam" id="PF20750"/>
    </source>
</evidence>
<evidence type="ECO:0000256" key="8">
    <source>
        <dbReference type="ARBA" id="ARBA00022723"/>
    </source>
</evidence>
<feature type="transmembrane region" description="Helical" evidence="16">
    <location>
        <begin position="470"/>
        <end position="490"/>
    </location>
</feature>
<evidence type="ECO:0000313" key="21">
    <source>
        <dbReference type="Proteomes" id="UP000310158"/>
    </source>
</evidence>
<evidence type="ECO:0000256" key="7">
    <source>
        <dbReference type="ARBA" id="ARBA00022679"/>
    </source>
</evidence>
<keyword evidence="14" id="KW-0539">Nucleus</keyword>
<dbReference type="InterPro" id="IPR007010">
    <property type="entry name" value="PolA_pol_RNA-bd_dom"/>
</dbReference>
<dbReference type="GO" id="GO:0005634">
    <property type="term" value="C:nucleus"/>
    <property type="evidence" value="ECO:0007669"/>
    <property type="project" value="UniProtKB-SubCell"/>
</dbReference>
<dbReference type="PANTHER" id="PTHR10682">
    <property type="entry name" value="POLY A POLYMERASE"/>
    <property type="match status" value="1"/>
</dbReference>
<evidence type="ECO:0000256" key="2">
    <source>
        <dbReference type="ARBA" id="ARBA00001946"/>
    </source>
</evidence>
<accession>A0A4S4LPW4</accession>